<feature type="transmembrane region" description="Helical" evidence="8">
    <location>
        <begin position="389"/>
        <end position="408"/>
    </location>
</feature>
<dbReference type="InterPro" id="IPR036259">
    <property type="entry name" value="MFS_trans_sf"/>
</dbReference>
<keyword evidence="7" id="KW-0769">Symport</keyword>
<keyword evidence="4" id="KW-0597">Phosphoprotein</keyword>
<evidence type="ECO:0000256" key="1">
    <source>
        <dbReference type="ARBA" id="ARBA00004651"/>
    </source>
</evidence>
<dbReference type="GO" id="GO:0009401">
    <property type="term" value="P:phosphoenolpyruvate-dependent sugar phosphotransferase system"/>
    <property type="evidence" value="ECO:0007669"/>
    <property type="project" value="InterPro"/>
</dbReference>
<feature type="transmembrane region" description="Helical" evidence="8">
    <location>
        <begin position="28"/>
        <end position="47"/>
    </location>
</feature>
<dbReference type="NCBIfam" id="TIGR00792">
    <property type="entry name" value="gph"/>
    <property type="match status" value="1"/>
</dbReference>
<dbReference type="InterPro" id="IPR039672">
    <property type="entry name" value="MFS_2"/>
</dbReference>
<comment type="similarity">
    <text evidence="2">In the N-terminal section; belongs to the sodium:galactoside symporter (TC 2.A.2) family.</text>
</comment>
<dbReference type="GO" id="GO:0015293">
    <property type="term" value="F:symporter activity"/>
    <property type="evidence" value="ECO:0007669"/>
    <property type="project" value="UniProtKB-KW"/>
</dbReference>
<gene>
    <name evidence="10" type="ORF">A3O14_01170</name>
</gene>
<dbReference type="Pfam" id="PF00358">
    <property type="entry name" value="PTS_EIIA_1"/>
    <property type="match status" value="1"/>
</dbReference>
<dbReference type="CDD" id="cd17332">
    <property type="entry name" value="MFS_MelB_like"/>
    <property type="match status" value="1"/>
</dbReference>
<dbReference type="CDD" id="cd00210">
    <property type="entry name" value="PTS_IIA_glc"/>
    <property type="match status" value="1"/>
</dbReference>
<proteinExistence type="inferred from homology"/>
<reference evidence="11" key="1">
    <citation type="submission" date="2016-03" db="EMBL/GenBank/DDBJ databases">
        <authorList>
            <person name="Johnson T.J."/>
            <person name="Youmans B."/>
            <person name="Case K."/>
            <person name="Noll S."/>
        </authorList>
    </citation>
    <scope>NUCLEOTIDE SEQUENCE [LARGE SCALE GENOMIC DNA]</scope>
    <source>
        <strain evidence="11">UMNLAv8</strain>
    </source>
</reference>
<dbReference type="SUPFAM" id="SSF103473">
    <property type="entry name" value="MFS general substrate transporter"/>
    <property type="match status" value="1"/>
</dbReference>
<dbReference type="OrthoDB" id="9764596at2"/>
<evidence type="ECO:0000256" key="2">
    <source>
        <dbReference type="ARBA" id="ARBA00007724"/>
    </source>
</evidence>
<comment type="subcellular location">
    <subcellularLocation>
        <location evidence="1">Cell membrane</location>
        <topology evidence="1">Multi-pass membrane protein</topology>
    </subcellularLocation>
</comment>
<dbReference type="Gene3D" id="1.20.1250.20">
    <property type="entry name" value="MFS general substrate transporter like domains"/>
    <property type="match status" value="1"/>
</dbReference>
<evidence type="ECO:0000256" key="8">
    <source>
        <dbReference type="SAM" id="Phobius"/>
    </source>
</evidence>
<dbReference type="SUPFAM" id="SSF51261">
    <property type="entry name" value="Duplicated hybrid motif"/>
    <property type="match status" value="1"/>
</dbReference>
<feature type="transmembrane region" description="Helical" evidence="8">
    <location>
        <begin position="428"/>
        <end position="448"/>
    </location>
</feature>
<organism evidence="10 11">
    <name type="scientific">Ligilactobacillus aviarius</name>
    <dbReference type="NCBI Taxonomy" id="1606"/>
    <lineage>
        <taxon>Bacteria</taxon>
        <taxon>Bacillati</taxon>
        <taxon>Bacillota</taxon>
        <taxon>Bacilli</taxon>
        <taxon>Lactobacillales</taxon>
        <taxon>Lactobacillaceae</taxon>
        <taxon>Ligilactobacillus</taxon>
    </lineage>
</organism>
<dbReference type="GO" id="GO:0006814">
    <property type="term" value="P:sodium ion transport"/>
    <property type="evidence" value="ECO:0007669"/>
    <property type="project" value="InterPro"/>
</dbReference>
<evidence type="ECO:0000259" key="9">
    <source>
        <dbReference type="PROSITE" id="PS51093"/>
    </source>
</evidence>
<keyword evidence="8" id="KW-1133">Transmembrane helix</keyword>
<feature type="transmembrane region" description="Helical" evidence="8">
    <location>
        <begin position="201"/>
        <end position="224"/>
    </location>
</feature>
<keyword evidence="8" id="KW-0472">Membrane</keyword>
<dbReference type="Proteomes" id="UP000078520">
    <property type="component" value="Unassembled WGS sequence"/>
</dbReference>
<dbReference type="Gene3D" id="2.70.70.10">
    <property type="entry name" value="Glucose Permease (Domain IIA)"/>
    <property type="match status" value="1"/>
</dbReference>
<dbReference type="InterPro" id="IPR001127">
    <property type="entry name" value="PTS_EIIA_1_perm"/>
</dbReference>
<protein>
    <submittedName>
        <fullName evidence="10">PTS sugar transporter subunit IIA</fullName>
    </submittedName>
</protein>
<dbReference type="GO" id="GO:0005886">
    <property type="term" value="C:plasma membrane"/>
    <property type="evidence" value="ECO:0007669"/>
    <property type="project" value="UniProtKB-SubCell"/>
</dbReference>
<evidence type="ECO:0000256" key="5">
    <source>
        <dbReference type="ARBA" id="ARBA00022597"/>
    </source>
</evidence>
<dbReference type="RefSeq" id="WP_064207577.1">
    <property type="nucleotide sequence ID" value="NZ_LVKC01000030.1"/>
</dbReference>
<dbReference type="InterPro" id="IPR011055">
    <property type="entry name" value="Dup_hybrid_motif"/>
</dbReference>
<dbReference type="InterPro" id="IPR001927">
    <property type="entry name" value="Na/Gal_symport"/>
</dbReference>
<feature type="transmembrane region" description="Helical" evidence="8">
    <location>
        <begin position="120"/>
        <end position="139"/>
    </location>
</feature>
<dbReference type="AlphaFoldDB" id="A0A179CKK3"/>
<sequence length="639" mass="70716">MKDNVQQEKGNKWVTRISYAIGAFGNDWFYAVLSTYFIMFVTSHLFGKGDNAMILYITNIIALLRIVELFIDPIIGNAIDRTKTRWGKFKPWIFGGGMVSSIALAVLFTNMGGLNRTHPFIYLAIFAVLYISMDIFYSFKDTSFWSEMSSLTFDSGEREKISTFARIGSNIGANLVGMVIMPLVLFFSLTKNGGSGDLRGWSMFGMITAAIVIITVLVVCFGTHELDSDLRKNKEETKLKDVFKVLLGNDQLMWTAVSYGLYCIGINIFNSAELYYFTYVLGESSKFAIIGTINMILGFFSISAFPALAKKFNRKNVFYACILIMFCGAGLLAIAGKNLALVVLAMEMFAAPQAVIFLVILMTITDSIEYGQLKLGHRDESLTLSVRPLLDKLGGAIAGWCIGPIAILSHMTSGYTYKTITPGNVMTFKLFVIALPVVLILLGTFFFWKKVTLTEKRHAEIVEQLEKSWGEKNDTSVGTGEHAVAGEYDIVAPIKGTYLPLKDVSDQTFASGQMGQGFALKPSDGAVYAPFDGVVRQVFPTRHAIGIESEHGVIMLIHIGIGTVNMHGTGFVSYVEQGQQIHKGEEIMEFWDPAIKKAGYDDTVMVTITNTKEFDQVDVLPKDNQTIDSSTNVMKLIKN</sequence>
<dbReference type="PROSITE" id="PS00371">
    <property type="entry name" value="PTS_EIIA_TYPE_1_HIS"/>
    <property type="match status" value="1"/>
</dbReference>
<dbReference type="FunFam" id="2.70.70.10:FF:000001">
    <property type="entry name" value="PTS system glucose-specific IIA component"/>
    <property type="match status" value="1"/>
</dbReference>
<feature type="transmembrane region" description="Helical" evidence="8">
    <location>
        <begin position="289"/>
        <end position="309"/>
    </location>
</feature>
<feature type="transmembrane region" description="Helical" evidence="8">
    <location>
        <begin position="53"/>
        <end position="71"/>
    </location>
</feature>
<feature type="domain" description="PTS EIIA type-1" evidence="9">
    <location>
        <begin position="506"/>
        <end position="610"/>
    </location>
</feature>
<feature type="transmembrane region" description="Helical" evidence="8">
    <location>
        <begin position="167"/>
        <end position="189"/>
    </location>
</feature>
<dbReference type="EMBL" id="LVKI01000061">
    <property type="protein sequence ID" value="OAQ05982.1"/>
    <property type="molecule type" value="Genomic_DNA"/>
</dbReference>
<dbReference type="Pfam" id="PF13347">
    <property type="entry name" value="MFS_2"/>
    <property type="match status" value="1"/>
</dbReference>
<evidence type="ECO:0000256" key="6">
    <source>
        <dbReference type="ARBA" id="ARBA00022679"/>
    </source>
</evidence>
<comment type="caution">
    <text evidence="10">The sequence shown here is derived from an EMBL/GenBank/DDBJ whole genome shotgun (WGS) entry which is preliminary data.</text>
</comment>
<keyword evidence="5 10" id="KW-0762">Sugar transport</keyword>
<keyword evidence="6" id="KW-0808">Transferase</keyword>
<evidence type="ECO:0000313" key="10">
    <source>
        <dbReference type="EMBL" id="OAQ05982.1"/>
    </source>
</evidence>
<evidence type="ECO:0000256" key="7">
    <source>
        <dbReference type="ARBA" id="ARBA00022847"/>
    </source>
</evidence>
<evidence type="ECO:0000256" key="4">
    <source>
        <dbReference type="ARBA" id="ARBA00022553"/>
    </source>
</evidence>
<accession>A0A179CKK3</accession>
<dbReference type="PANTHER" id="PTHR11328">
    <property type="entry name" value="MAJOR FACILITATOR SUPERFAMILY DOMAIN-CONTAINING PROTEIN"/>
    <property type="match status" value="1"/>
</dbReference>
<feature type="transmembrane region" description="Helical" evidence="8">
    <location>
        <begin position="316"/>
        <end position="336"/>
    </location>
</feature>
<dbReference type="NCBIfam" id="TIGR00830">
    <property type="entry name" value="PTBA"/>
    <property type="match status" value="1"/>
</dbReference>
<dbReference type="PANTHER" id="PTHR11328:SF36">
    <property type="entry name" value="MELIBIOSE PERMEASE"/>
    <property type="match status" value="1"/>
</dbReference>
<dbReference type="GO" id="GO:0016740">
    <property type="term" value="F:transferase activity"/>
    <property type="evidence" value="ECO:0007669"/>
    <property type="project" value="UniProtKB-KW"/>
</dbReference>
<feature type="transmembrane region" description="Helical" evidence="8">
    <location>
        <begin position="92"/>
        <end position="114"/>
    </location>
</feature>
<evidence type="ECO:0000313" key="11">
    <source>
        <dbReference type="Proteomes" id="UP000078520"/>
    </source>
</evidence>
<dbReference type="PROSITE" id="PS51093">
    <property type="entry name" value="PTS_EIIA_TYPE_1"/>
    <property type="match status" value="1"/>
</dbReference>
<name>A0A179CKK3_9LACO</name>
<keyword evidence="8" id="KW-0812">Transmembrane</keyword>
<feature type="transmembrane region" description="Helical" evidence="8">
    <location>
        <begin position="348"/>
        <end position="368"/>
    </location>
</feature>
<feature type="transmembrane region" description="Helical" evidence="8">
    <location>
        <begin position="245"/>
        <end position="269"/>
    </location>
</feature>
<evidence type="ECO:0000256" key="3">
    <source>
        <dbReference type="ARBA" id="ARBA00022448"/>
    </source>
</evidence>
<keyword evidence="3" id="KW-0813">Transport</keyword>